<gene>
    <name evidence="1" type="ORF">L3X38_032241</name>
</gene>
<dbReference type="AlphaFoldDB" id="A0AAD4YVU6"/>
<evidence type="ECO:0000313" key="2">
    <source>
        <dbReference type="Proteomes" id="UP001054821"/>
    </source>
</evidence>
<reference evidence="1 2" key="1">
    <citation type="journal article" date="2022" name="G3 (Bethesda)">
        <title>Whole-genome sequence and methylome profiling of the almond [Prunus dulcis (Mill.) D.A. Webb] cultivar 'Nonpareil'.</title>
        <authorList>
            <person name="D'Amico-Willman K.M."/>
            <person name="Ouma W.Z."/>
            <person name="Meulia T."/>
            <person name="Sideli G.M."/>
            <person name="Gradziel T.M."/>
            <person name="Fresnedo-Ramirez J."/>
        </authorList>
    </citation>
    <scope>NUCLEOTIDE SEQUENCE [LARGE SCALE GENOMIC DNA]</scope>
    <source>
        <strain evidence="1">Clone GOH B32 T37-40</strain>
    </source>
</reference>
<evidence type="ECO:0000313" key="1">
    <source>
        <dbReference type="EMBL" id="KAI5323169.1"/>
    </source>
</evidence>
<dbReference type="EMBL" id="JAJFAZ020000006">
    <property type="protein sequence ID" value="KAI5323169.1"/>
    <property type="molecule type" value="Genomic_DNA"/>
</dbReference>
<organism evidence="1 2">
    <name type="scientific">Prunus dulcis</name>
    <name type="common">Almond</name>
    <name type="synonym">Amygdalus dulcis</name>
    <dbReference type="NCBI Taxonomy" id="3755"/>
    <lineage>
        <taxon>Eukaryota</taxon>
        <taxon>Viridiplantae</taxon>
        <taxon>Streptophyta</taxon>
        <taxon>Embryophyta</taxon>
        <taxon>Tracheophyta</taxon>
        <taxon>Spermatophyta</taxon>
        <taxon>Magnoliopsida</taxon>
        <taxon>eudicotyledons</taxon>
        <taxon>Gunneridae</taxon>
        <taxon>Pentapetalae</taxon>
        <taxon>rosids</taxon>
        <taxon>fabids</taxon>
        <taxon>Rosales</taxon>
        <taxon>Rosaceae</taxon>
        <taxon>Amygdaloideae</taxon>
        <taxon>Amygdaleae</taxon>
        <taxon>Prunus</taxon>
    </lineage>
</organism>
<keyword evidence="2" id="KW-1185">Reference proteome</keyword>
<protein>
    <submittedName>
        <fullName evidence="1">Uncharacterized protein</fullName>
    </submittedName>
</protein>
<name>A0AAD4YVU6_PRUDU</name>
<accession>A0AAD4YVU6</accession>
<comment type="caution">
    <text evidence="1">The sequence shown here is derived from an EMBL/GenBank/DDBJ whole genome shotgun (WGS) entry which is preliminary data.</text>
</comment>
<dbReference type="Proteomes" id="UP001054821">
    <property type="component" value="Chromosome 6"/>
</dbReference>
<sequence length="142" mass="16581">MIFWVKEEEEGESFDHKLERFVVIEDLDEDQSKEPSEASTDEYATYDILSVCGEENEEVLKNANSYARPLRFLKNDPHRLRVKCDGEADDGLRRWVLYVSNVGGVPTVRMKKFVPNQETSRFATSSWLAARFEEELRILRCQ</sequence>
<proteinExistence type="predicted"/>